<dbReference type="InterPro" id="IPR023198">
    <property type="entry name" value="PGP-like_dom2"/>
</dbReference>
<reference evidence="2" key="1">
    <citation type="journal article" date="2019" name="Int. J. Syst. Evol. Microbiol.">
        <title>The Global Catalogue of Microorganisms (GCM) 10K type strain sequencing project: providing services to taxonomists for standard genome sequencing and annotation.</title>
        <authorList>
            <consortium name="The Broad Institute Genomics Platform"/>
            <consortium name="The Broad Institute Genome Sequencing Center for Infectious Disease"/>
            <person name="Wu L."/>
            <person name="Ma J."/>
        </authorList>
    </citation>
    <scope>NUCLEOTIDE SEQUENCE [LARGE SCALE GENOMIC DNA]</scope>
    <source>
        <strain evidence="2">JCM 18952</strain>
    </source>
</reference>
<evidence type="ECO:0000313" key="1">
    <source>
        <dbReference type="EMBL" id="GAA5226373.1"/>
    </source>
</evidence>
<dbReference type="EMBL" id="BAABLK010000017">
    <property type="protein sequence ID" value="GAA5226373.1"/>
    <property type="molecule type" value="Genomic_DNA"/>
</dbReference>
<dbReference type="Gene3D" id="3.40.50.1000">
    <property type="entry name" value="HAD superfamily/HAD-like"/>
    <property type="match status" value="1"/>
</dbReference>
<accession>A0ABP9TKI5</accession>
<keyword evidence="1" id="KW-0378">Hydrolase</keyword>
<protein>
    <submittedName>
        <fullName evidence="1">HAD family hydrolase</fullName>
    </submittedName>
</protein>
<dbReference type="SFLD" id="SFLDS00003">
    <property type="entry name" value="Haloacid_Dehalogenase"/>
    <property type="match status" value="1"/>
</dbReference>
<dbReference type="RefSeq" id="WP_210102384.1">
    <property type="nucleotide sequence ID" value="NZ_BAABLK010000017.1"/>
</dbReference>
<organism evidence="1 2">
    <name type="scientific">Paeniglutamicibacter antarcticus</name>
    <dbReference type="NCBI Taxonomy" id="494023"/>
    <lineage>
        <taxon>Bacteria</taxon>
        <taxon>Bacillati</taxon>
        <taxon>Actinomycetota</taxon>
        <taxon>Actinomycetes</taxon>
        <taxon>Micrococcales</taxon>
        <taxon>Micrococcaceae</taxon>
        <taxon>Paeniglutamicibacter</taxon>
    </lineage>
</organism>
<dbReference type="GO" id="GO:0016787">
    <property type="term" value="F:hydrolase activity"/>
    <property type="evidence" value="ECO:0007669"/>
    <property type="project" value="UniProtKB-KW"/>
</dbReference>
<dbReference type="InterPro" id="IPR023214">
    <property type="entry name" value="HAD_sf"/>
</dbReference>
<dbReference type="InterPro" id="IPR041492">
    <property type="entry name" value="HAD_2"/>
</dbReference>
<dbReference type="Pfam" id="PF13419">
    <property type="entry name" value="HAD_2"/>
    <property type="match status" value="1"/>
</dbReference>
<proteinExistence type="predicted"/>
<dbReference type="SUPFAM" id="SSF56784">
    <property type="entry name" value="HAD-like"/>
    <property type="match status" value="1"/>
</dbReference>
<dbReference type="PANTHER" id="PTHR43434:SF16">
    <property type="entry name" value="BLL8046 PROTEIN"/>
    <property type="match status" value="1"/>
</dbReference>
<dbReference type="Gene3D" id="1.10.150.240">
    <property type="entry name" value="Putative phosphatase, domain 2"/>
    <property type="match status" value="1"/>
</dbReference>
<keyword evidence="2" id="KW-1185">Reference proteome</keyword>
<dbReference type="InterPro" id="IPR036412">
    <property type="entry name" value="HAD-like_sf"/>
</dbReference>
<sequence length="239" mass="25415">MTDDVSKKGTRYGVLFDVDGTLVDSNYQHTMAWWQAFRRFDHDVPMVAINRAIGMGGRKLIEHLLGTDRDQEQDAELEATHGAVFASYWPGLRAFKGSAELLHRCADEGLIVVLASSASKQDLNVLRGIIDADRSITAATCSDDAENTKPSPDILEAALASGGFSAENAVCVGDSVWDVFAASELAVPTIGVASGGTSEAELREAGAVEVYKDIQTLLNAFDDGVLHNLATGSSSPPNS</sequence>
<dbReference type="PANTHER" id="PTHR43434">
    <property type="entry name" value="PHOSPHOGLYCOLATE PHOSPHATASE"/>
    <property type="match status" value="1"/>
</dbReference>
<comment type="caution">
    <text evidence="1">The sequence shown here is derived from an EMBL/GenBank/DDBJ whole genome shotgun (WGS) entry which is preliminary data.</text>
</comment>
<name>A0ABP9TKI5_9MICC</name>
<gene>
    <name evidence="1" type="ORF">GCM10025778_09040</name>
</gene>
<evidence type="ECO:0000313" key="2">
    <source>
        <dbReference type="Proteomes" id="UP001501257"/>
    </source>
</evidence>
<dbReference type="InterPro" id="IPR050155">
    <property type="entry name" value="HAD-like_hydrolase_sf"/>
</dbReference>
<dbReference type="SFLD" id="SFLDG01129">
    <property type="entry name" value="C1.5:_HAD__Beta-PGM__Phosphata"/>
    <property type="match status" value="1"/>
</dbReference>
<dbReference type="Proteomes" id="UP001501257">
    <property type="component" value="Unassembled WGS sequence"/>
</dbReference>